<dbReference type="Proteomes" id="UP000627538">
    <property type="component" value="Unassembled WGS sequence"/>
</dbReference>
<protein>
    <recommendedName>
        <fullName evidence="3">Zinc-finger domain-containing protein</fullName>
    </recommendedName>
</protein>
<name>A0A8I0GDM9_9ACTO</name>
<sequence>MTETDRGGDDGCRCGCGCSGRCADSGWEPCGCGFTTEQMFAYVDACATPDVCGSGDELDEAQARLIASSQIARIRAHVAGCASCQARIARERHVRQAVALGCACRAPEGLIVRVRERLEVLSIRSQPPRG</sequence>
<accession>A0A8I0GDM9</accession>
<gene>
    <name evidence="1" type="ORF">H8R10_07445</name>
</gene>
<comment type="caution">
    <text evidence="1">The sequence shown here is derived from an EMBL/GenBank/DDBJ whole genome shotgun (WGS) entry which is preliminary data.</text>
</comment>
<evidence type="ECO:0008006" key="3">
    <source>
        <dbReference type="Google" id="ProtNLM"/>
    </source>
</evidence>
<dbReference type="RefSeq" id="WP_191072157.1">
    <property type="nucleotide sequence ID" value="NZ_CP060506.1"/>
</dbReference>
<dbReference type="EMBL" id="JACRUO010000002">
    <property type="protein sequence ID" value="MBD3690056.1"/>
    <property type="molecule type" value="Genomic_DNA"/>
</dbReference>
<reference evidence="1 2" key="1">
    <citation type="submission" date="2020-08" db="EMBL/GenBank/DDBJ databases">
        <title>Winkia gen. nov., sp. nov., isolated from faeces of the Anser albifrons in China.</title>
        <authorList>
            <person name="Liu Q."/>
        </authorList>
    </citation>
    <scope>NUCLEOTIDE SEQUENCE [LARGE SCALE GENOMIC DNA]</scope>
    <source>
        <strain evidence="1 2">C62</strain>
    </source>
</reference>
<evidence type="ECO:0000313" key="1">
    <source>
        <dbReference type="EMBL" id="MBD3690056.1"/>
    </source>
</evidence>
<keyword evidence="2" id="KW-1185">Reference proteome</keyword>
<evidence type="ECO:0000313" key="2">
    <source>
        <dbReference type="Proteomes" id="UP000627538"/>
    </source>
</evidence>
<organism evidence="1 2">
    <name type="scientific">Nanchangia anserum</name>
    <dbReference type="NCBI Taxonomy" id="2692125"/>
    <lineage>
        <taxon>Bacteria</taxon>
        <taxon>Bacillati</taxon>
        <taxon>Actinomycetota</taxon>
        <taxon>Actinomycetes</taxon>
        <taxon>Actinomycetales</taxon>
        <taxon>Actinomycetaceae</taxon>
        <taxon>Nanchangia</taxon>
    </lineage>
</organism>
<dbReference type="AlphaFoldDB" id="A0A8I0GDM9"/>
<proteinExistence type="predicted"/>